<dbReference type="Proteomes" id="UP001150055">
    <property type="component" value="Unassembled WGS sequence"/>
</dbReference>
<dbReference type="RefSeq" id="WP_017387519.1">
    <property type="nucleotide sequence ID" value="NZ_JALNTG010000024.1"/>
</dbReference>
<evidence type="ECO:0000313" key="2">
    <source>
        <dbReference type="Proteomes" id="UP001150055"/>
    </source>
</evidence>
<evidence type="ECO:0000313" key="1">
    <source>
        <dbReference type="EMBL" id="MDD9320128.1"/>
    </source>
</evidence>
<sequence length="228" mass="25949">MAGGSQIIINKDGITLITPGKFEPKAGQHLFKGGEKANYSLPEIPNIQLPFSNKLDVYNLFPDISNIEYSVLHSNGQVKTGFLDQYGRTGRIKSNEKEKVKVLIGGDDWHYYIDKLGGTKNDETYIKFLDFLGNPISNLEFQITNDNNKLITSCRTDQNGEAKFSSPNDDFPILSIKNFIDQTYKPMMRIENNFVREIILISPKILKEIELLPETEEKGDYLRSNYSE</sequence>
<accession>A0AB35JYA2</accession>
<dbReference type="EMBL" id="JALNTG010000024">
    <property type="protein sequence ID" value="MDD9320128.1"/>
    <property type="molecule type" value="Genomic_DNA"/>
</dbReference>
<reference evidence="1" key="1">
    <citation type="submission" date="2022-12" db="EMBL/GenBank/DDBJ databases">
        <title>Acinetobacter lactucae: Emerging opportunistic pathogenic species of genus Acinetobacter isolated from immunocompromised patients in clinical settings of India.</title>
        <authorList>
            <person name="Amar A.K."/>
            <person name="Sawant A.R."/>
            <person name="Meera M."/>
            <person name="Tomar A."/>
            <person name="Sistla S."/>
            <person name="Prashanth K."/>
        </authorList>
    </citation>
    <scope>NUCLEOTIDE SEQUENCE</scope>
    <source>
        <strain evidence="1">PKAL1828C</strain>
    </source>
</reference>
<gene>
    <name evidence="1" type="ORF">M0O54_08325</name>
</gene>
<comment type="caution">
    <text evidence="1">The sequence shown here is derived from an EMBL/GenBank/DDBJ whole genome shotgun (WGS) entry which is preliminary data.</text>
</comment>
<protein>
    <submittedName>
        <fullName evidence="1">Type IV secretion protein Rhs</fullName>
    </submittedName>
</protein>
<proteinExistence type="predicted"/>
<name>A0AB35JYA2_9GAMM</name>
<organism evidence="1 2">
    <name type="scientific">Acinetobacter lactucae</name>
    <dbReference type="NCBI Taxonomy" id="1785128"/>
    <lineage>
        <taxon>Bacteria</taxon>
        <taxon>Pseudomonadati</taxon>
        <taxon>Pseudomonadota</taxon>
        <taxon>Gammaproteobacteria</taxon>
        <taxon>Moraxellales</taxon>
        <taxon>Moraxellaceae</taxon>
        <taxon>Acinetobacter</taxon>
        <taxon>Acinetobacter calcoaceticus/baumannii complex</taxon>
    </lineage>
</organism>
<dbReference type="AlphaFoldDB" id="A0AB35JYA2"/>